<dbReference type="GO" id="GO:0071230">
    <property type="term" value="P:cellular response to amino acid stimulus"/>
    <property type="evidence" value="ECO:0007669"/>
    <property type="project" value="UniProtKB-UniRule"/>
</dbReference>
<dbReference type="Pfam" id="PF04670">
    <property type="entry name" value="Gtr1_RagA"/>
    <property type="match status" value="1"/>
</dbReference>
<evidence type="ECO:0000256" key="10">
    <source>
        <dbReference type="ARBA" id="ARBA00023242"/>
    </source>
</evidence>
<dbReference type="GO" id="GO:0000045">
    <property type="term" value="P:autophagosome assembly"/>
    <property type="evidence" value="ECO:0007669"/>
    <property type="project" value="Ensembl"/>
</dbReference>
<keyword evidence="7 12" id="KW-0342">GTP-binding</keyword>
<dbReference type="InterPro" id="IPR006762">
    <property type="entry name" value="Gtr1_RagA"/>
</dbReference>
<dbReference type="PANTHER" id="PTHR11259">
    <property type="entry name" value="RAS-RELATED GTP BINDING RAG/GTR YEAST"/>
    <property type="match status" value="1"/>
</dbReference>
<accession>G3UEH6</accession>
<dbReference type="GO" id="GO:0046982">
    <property type="term" value="F:protein heterodimerization activity"/>
    <property type="evidence" value="ECO:0007669"/>
    <property type="project" value="Ensembl"/>
</dbReference>
<dbReference type="FunFam" id="3.30.450.190:FF:000001">
    <property type="entry name" value="Ras-related GTP-binding protein C"/>
    <property type="match status" value="1"/>
</dbReference>
<evidence type="ECO:0000256" key="6">
    <source>
        <dbReference type="ARBA" id="ARBA00022801"/>
    </source>
</evidence>
<dbReference type="STRING" id="9785.ENSLAFP00000026234"/>
<comment type="catalytic activity">
    <reaction evidence="11">
        <text>GTP + H2O = GDP + phosphate + H(+)</text>
        <dbReference type="Rhea" id="RHEA:19669"/>
        <dbReference type="ChEBI" id="CHEBI:15377"/>
        <dbReference type="ChEBI" id="CHEBI:15378"/>
        <dbReference type="ChEBI" id="CHEBI:37565"/>
        <dbReference type="ChEBI" id="CHEBI:43474"/>
        <dbReference type="ChEBI" id="CHEBI:58189"/>
    </reaction>
    <physiologicalReaction direction="left-to-right" evidence="11">
        <dbReference type="Rhea" id="RHEA:19670"/>
    </physiologicalReaction>
</comment>
<dbReference type="GO" id="GO:0061462">
    <property type="term" value="P:protein localization to lysosome"/>
    <property type="evidence" value="ECO:0007669"/>
    <property type="project" value="Ensembl"/>
</dbReference>
<dbReference type="Gene3D" id="3.30.450.190">
    <property type="match status" value="1"/>
</dbReference>
<evidence type="ECO:0000256" key="12">
    <source>
        <dbReference type="RuleBase" id="RU367014"/>
    </source>
</evidence>
<dbReference type="InterPro" id="IPR039400">
    <property type="entry name" value="RagC/D"/>
</dbReference>
<dbReference type="GO" id="GO:1990131">
    <property type="term" value="C:Gtr1-Gtr2 GTPase complex"/>
    <property type="evidence" value="ECO:0007669"/>
    <property type="project" value="TreeGrafter"/>
</dbReference>
<dbReference type="eggNOG" id="KOG3887">
    <property type="taxonomic scope" value="Eukaryota"/>
</dbReference>
<dbReference type="GO" id="GO:1900181">
    <property type="term" value="P:negative regulation of protein localization to nucleus"/>
    <property type="evidence" value="ECO:0007669"/>
    <property type="project" value="Ensembl"/>
</dbReference>
<sequence>MSLQYGTEDAPLAGSYGAADSFPKDFGYGVEEEERGGGHGGGVWGGGPGEACGPGGALTLPSRGILLMGFRRRARSFHPEGERVVFHKMSPNETLFLESTNKIYKDDISNSSFVNFQIWDFPGQMDFFDPTFDYEMIFRGTGALIYVIDAQDDYMEALTRLHITVSKAYKVNPDMNFEVFIHKVDGLSDDHKIETQRDIHQRANDDLADAGLEKLHLSFYLTSIYDHSIFEAFSKVVQKLIPQLPTLENLLNIFISNSGIEKAFLFDVVSKIYIATDSSPVDMQSYELCCDMIDVVIDVSCIYGLKEDGSGSAYDKESMAIIKLNNTTVLYLKEVTKFLALVCILREESFERKGLIDYNFHCFRKAIHEVFEVGVTSHRSCGHQTSAPSLKTLTHNGTPRNAI</sequence>
<protein>
    <recommendedName>
        <fullName evidence="12">Ras-related GTP-binding protein</fullName>
    </recommendedName>
</protein>
<keyword evidence="5 12" id="KW-0547">Nucleotide-binding</keyword>
<dbReference type="GO" id="GO:0005829">
    <property type="term" value="C:cytosol"/>
    <property type="evidence" value="ECO:0007669"/>
    <property type="project" value="UniProtKB-ARBA"/>
</dbReference>
<evidence type="ECO:0000256" key="5">
    <source>
        <dbReference type="ARBA" id="ARBA00022741"/>
    </source>
</evidence>
<name>G3UEH6_LOXAF</name>
<dbReference type="GO" id="GO:0072657">
    <property type="term" value="P:protein localization to membrane"/>
    <property type="evidence" value="ECO:0007669"/>
    <property type="project" value="Ensembl"/>
</dbReference>
<dbReference type="PANTHER" id="PTHR11259:SF6">
    <property type="entry name" value="RAS-RELATED GTP-BINDING PROTEIN C"/>
    <property type="match status" value="1"/>
</dbReference>
<evidence type="ECO:0000256" key="9">
    <source>
        <dbReference type="ARBA" id="ARBA00023228"/>
    </source>
</evidence>
<dbReference type="AlphaFoldDB" id="G3UEH6"/>
<dbReference type="InterPro" id="IPR027417">
    <property type="entry name" value="P-loop_NTPase"/>
</dbReference>
<comment type="similarity">
    <text evidence="3 12">Belongs to the GTR/RAG GTP-binding protein family.</text>
</comment>
<evidence type="ECO:0000256" key="2">
    <source>
        <dbReference type="ARBA" id="ARBA00004656"/>
    </source>
</evidence>
<evidence type="ECO:0000256" key="7">
    <source>
        <dbReference type="ARBA" id="ARBA00023134"/>
    </source>
</evidence>
<dbReference type="GO" id="GO:0003924">
    <property type="term" value="F:GTPase activity"/>
    <property type="evidence" value="ECO:0007669"/>
    <property type="project" value="Ensembl"/>
</dbReference>
<dbReference type="GO" id="GO:0005654">
    <property type="term" value="C:nucleoplasm"/>
    <property type="evidence" value="ECO:0007669"/>
    <property type="project" value="Ensembl"/>
</dbReference>
<evidence type="ECO:0000313" key="15">
    <source>
        <dbReference type="Proteomes" id="UP000007646"/>
    </source>
</evidence>
<dbReference type="GO" id="GO:0045948">
    <property type="term" value="P:positive regulation of translational initiation"/>
    <property type="evidence" value="ECO:0007669"/>
    <property type="project" value="Ensembl"/>
</dbReference>
<evidence type="ECO:0000313" key="14">
    <source>
        <dbReference type="Ensembl" id="ENSLAFP00000026234.1"/>
    </source>
</evidence>
<dbReference type="GO" id="GO:0005765">
    <property type="term" value="C:lysosomal membrane"/>
    <property type="evidence" value="ECO:0007669"/>
    <property type="project" value="UniProtKB-SubCell"/>
</dbReference>
<dbReference type="Ensembl" id="ENSLAFT00000033586.1">
    <property type="protein sequence ID" value="ENSLAFP00000026234.1"/>
    <property type="gene ID" value="ENSLAFG00000002519.3"/>
</dbReference>
<reference evidence="14" key="3">
    <citation type="submission" date="2025-09" db="UniProtKB">
        <authorList>
            <consortium name="Ensembl"/>
        </authorList>
    </citation>
    <scope>IDENTIFICATION</scope>
    <source>
        <strain evidence="14">Isolate ISIS603380</strain>
    </source>
</reference>
<reference evidence="14 15" key="1">
    <citation type="submission" date="2009-06" db="EMBL/GenBank/DDBJ databases">
        <title>The Genome Sequence of Loxodonta africana (African elephant).</title>
        <authorList>
            <person name="Di Palma F."/>
            <person name="Heiman D."/>
            <person name="Young S."/>
            <person name="Johnson J."/>
            <person name="Lander E.S."/>
            <person name="Lindblad-Toh K."/>
        </authorList>
    </citation>
    <scope>NUCLEOTIDE SEQUENCE [LARGE SCALE GENOMIC DNA]</scope>
    <source>
        <strain evidence="14 15">Isolate ISIS603380</strain>
    </source>
</reference>
<dbReference type="CDD" id="cd11385">
    <property type="entry name" value="RagC_like"/>
    <property type="match status" value="1"/>
</dbReference>
<evidence type="ECO:0000256" key="4">
    <source>
        <dbReference type="ARBA" id="ARBA00022490"/>
    </source>
</evidence>
<dbReference type="GO" id="GO:0019003">
    <property type="term" value="F:GDP binding"/>
    <property type="evidence" value="ECO:0007669"/>
    <property type="project" value="Ensembl"/>
</dbReference>
<gene>
    <name evidence="14" type="primary">RRAGC</name>
</gene>
<proteinExistence type="inferred from homology"/>
<feature type="region of interest" description="Disordered" evidence="13">
    <location>
        <begin position="29"/>
        <end position="48"/>
    </location>
</feature>
<dbReference type="GO" id="GO:0031146">
    <property type="term" value="P:SCF-dependent proteasomal ubiquitin-dependent protein catabolic process"/>
    <property type="evidence" value="ECO:0007669"/>
    <property type="project" value="Ensembl"/>
</dbReference>
<dbReference type="OMA" id="NCRTFQE"/>
<dbReference type="FunCoup" id="G3UEH6">
    <property type="interactions" value="2104"/>
</dbReference>
<evidence type="ECO:0000256" key="8">
    <source>
        <dbReference type="ARBA" id="ARBA00023136"/>
    </source>
</evidence>
<evidence type="ECO:0000256" key="13">
    <source>
        <dbReference type="SAM" id="MobiDB-lite"/>
    </source>
</evidence>
<comment type="function">
    <text evidence="12">Guanine nucleotide-binding protein that plays a crucial role in the cellular response to amino acid availability through regulation of the mTORC1 signaling cascade.</text>
</comment>
<keyword evidence="15" id="KW-1185">Reference proteome</keyword>
<dbReference type="GO" id="GO:1904263">
    <property type="term" value="P:positive regulation of TORC1 signaling"/>
    <property type="evidence" value="ECO:0007669"/>
    <property type="project" value="Ensembl"/>
</dbReference>
<evidence type="ECO:0000256" key="1">
    <source>
        <dbReference type="ARBA" id="ARBA00004123"/>
    </source>
</evidence>
<dbReference type="SUPFAM" id="SSF52540">
    <property type="entry name" value="P-loop containing nucleoside triphosphate hydrolases"/>
    <property type="match status" value="1"/>
</dbReference>
<dbReference type="GO" id="GO:0007040">
    <property type="term" value="P:lysosome organization"/>
    <property type="evidence" value="ECO:0007669"/>
    <property type="project" value="Ensembl"/>
</dbReference>
<keyword evidence="10" id="KW-0539">Nucleus</keyword>
<dbReference type="GO" id="GO:0005525">
    <property type="term" value="F:GTP binding"/>
    <property type="evidence" value="ECO:0007669"/>
    <property type="project" value="UniProtKB-UniRule"/>
</dbReference>
<dbReference type="InParanoid" id="G3UEH6"/>
<dbReference type="GO" id="GO:0051020">
    <property type="term" value="F:GTPase binding"/>
    <property type="evidence" value="ECO:0007669"/>
    <property type="project" value="Ensembl"/>
</dbReference>
<dbReference type="GO" id="GO:0038202">
    <property type="term" value="P:TORC1 signaling"/>
    <property type="evidence" value="ECO:0007669"/>
    <property type="project" value="Ensembl"/>
</dbReference>
<dbReference type="Gene3D" id="3.40.50.300">
    <property type="entry name" value="P-loop containing nucleotide triphosphate hydrolases"/>
    <property type="match status" value="1"/>
</dbReference>
<keyword evidence="8" id="KW-0472">Membrane</keyword>
<evidence type="ECO:0000256" key="3">
    <source>
        <dbReference type="ARBA" id="ARBA00007756"/>
    </source>
</evidence>
<evidence type="ECO:0000256" key="11">
    <source>
        <dbReference type="ARBA" id="ARBA00049117"/>
    </source>
</evidence>
<feature type="compositionally biased region" description="Gly residues" evidence="13">
    <location>
        <begin position="38"/>
        <end position="48"/>
    </location>
</feature>
<dbReference type="GO" id="GO:0043495">
    <property type="term" value="F:protein-membrane adaptor activity"/>
    <property type="evidence" value="ECO:0007669"/>
    <property type="project" value="Ensembl"/>
</dbReference>
<dbReference type="GeneTree" id="ENSGT00950000183031"/>
<dbReference type="GO" id="GO:0002181">
    <property type="term" value="P:cytoplasmic translation"/>
    <property type="evidence" value="ECO:0007669"/>
    <property type="project" value="Ensembl"/>
</dbReference>
<comment type="subcellular location">
    <subcellularLocation>
        <location evidence="12">Cytoplasm</location>
    </subcellularLocation>
    <subcellularLocation>
        <location evidence="12">Lysosome</location>
    </subcellularLocation>
    <subcellularLocation>
        <location evidence="2">Lysosome membrane</location>
    </subcellularLocation>
    <subcellularLocation>
        <location evidence="1">Nucleus</location>
    </subcellularLocation>
</comment>
<dbReference type="GO" id="GO:0034198">
    <property type="term" value="P:cellular response to amino acid starvation"/>
    <property type="evidence" value="ECO:0007669"/>
    <property type="project" value="Ensembl"/>
</dbReference>
<organism evidence="14 15">
    <name type="scientific">Loxodonta africana</name>
    <name type="common">African elephant</name>
    <dbReference type="NCBI Taxonomy" id="9785"/>
    <lineage>
        <taxon>Eukaryota</taxon>
        <taxon>Metazoa</taxon>
        <taxon>Chordata</taxon>
        <taxon>Craniata</taxon>
        <taxon>Vertebrata</taxon>
        <taxon>Euteleostomi</taxon>
        <taxon>Mammalia</taxon>
        <taxon>Eutheria</taxon>
        <taxon>Afrotheria</taxon>
        <taxon>Proboscidea</taxon>
        <taxon>Elephantidae</taxon>
        <taxon>Loxodonta</taxon>
    </lineage>
</organism>
<keyword evidence="9 12" id="KW-0458">Lysosome</keyword>
<dbReference type="Proteomes" id="UP000007646">
    <property type="component" value="Unassembled WGS sequence"/>
</dbReference>
<dbReference type="GO" id="GO:1990877">
    <property type="term" value="C:FNIP-folliculin RagC/D GAP"/>
    <property type="evidence" value="ECO:0007669"/>
    <property type="project" value="Ensembl"/>
</dbReference>
<dbReference type="FunFam" id="3.40.50.300:FF:000226">
    <property type="entry name" value="Ras-related GTP-binding protein D"/>
    <property type="match status" value="1"/>
</dbReference>
<keyword evidence="6" id="KW-0378">Hydrolase</keyword>
<dbReference type="GO" id="GO:0010507">
    <property type="term" value="P:negative regulation of autophagy"/>
    <property type="evidence" value="ECO:0007669"/>
    <property type="project" value="Ensembl"/>
</dbReference>
<dbReference type="GO" id="GO:0031648">
    <property type="term" value="P:protein destabilization"/>
    <property type="evidence" value="ECO:0007669"/>
    <property type="project" value="Ensembl"/>
</dbReference>
<dbReference type="GO" id="GO:0140767">
    <property type="term" value="F:enzyme-substrate adaptor activity"/>
    <property type="evidence" value="ECO:0007669"/>
    <property type="project" value="Ensembl"/>
</dbReference>
<reference evidence="14" key="2">
    <citation type="submission" date="2025-08" db="UniProtKB">
        <authorList>
            <consortium name="Ensembl"/>
        </authorList>
    </citation>
    <scope>IDENTIFICATION</scope>
    <source>
        <strain evidence="14">Isolate ISIS603380</strain>
    </source>
</reference>
<dbReference type="GO" id="GO:0045947">
    <property type="term" value="P:negative regulation of translational initiation"/>
    <property type="evidence" value="ECO:0007669"/>
    <property type="project" value="Ensembl"/>
</dbReference>
<keyword evidence="4 12" id="KW-0963">Cytoplasm</keyword>